<feature type="region of interest" description="Disordered" evidence="1">
    <location>
        <begin position="190"/>
        <end position="224"/>
    </location>
</feature>
<keyword evidence="5" id="KW-1185">Reference proteome</keyword>
<evidence type="ECO:0000313" key="5">
    <source>
        <dbReference type="Proteomes" id="UP000319818"/>
    </source>
</evidence>
<dbReference type="Pfam" id="PF02698">
    <property type="entry name" value="DUF218"/>
    <property type="match status" value="1"/>
</dbReference>
<evidence type="ECO:0000256" key="2">
    <source>
        <dbReference type="SAM" id="SignalP"/>
    </source>
</evidence>
<name>A0A543FWK4_9PSEU</name>
<dbReference type="PANTHER" id="PTHR30336">
    <property type="entry name" value="INNER MEMBRANE PROTEIN, PROBABLE PERMEASE"/>
    <property type="match status" value="1"/>
</dbReference>
<dbReference type="GO" id="GO:0005886">
    <property type="term" value="C:plasma membrane"/>
    <property type="evidence" value="ECO:0007669"/>
    <property type="project" value="TreeGrafter"/>
</dbReference>
<feature type="domain" description="DUF218" evidence="3">
    <location>
        <begin position="43"/>
        <end position="154"/>
    </location>
</feature>
<organism evidence="4 5">
    <name type="scientific">Pseudonocardia cypriaca</name>
    <dbReference type="NCBI Taxonomy" id="882449"/>
    <lineage>
        <taxon>Bacteria</taxon>
        <taxon>Bacillati</taxon>
        <taxon>Actinomycetota</taxon>
        <taxon>Actinomycetes</taxon>
        <taxon>Pseudonocardiales</taxon>
        <taxon>Pseudonocardiaceae</taxon>
        <taxon>Pseudonocardia</taxon>
    </lineage>
</organism>
<reference evidence="4 5" key="1">
    <citation type="submission" date="2019-06" db="EMBL/GenBank/DDBJ databases">
        <title>Sequencing the genomes of 1000 actinobacteria strains.</title>
        <authorList>
            <person name="Klenk H.-P."/>
        </authorList>
    </citation>
    <scope>NUCLEOTIDE SEQUENCE [LARGE SCALE GENOMIC DNA]</scope>
    <source>
        <strain evidence="4 5">DSM 45511</strain>
    </source>
</reference>
<dbReference type="AlphaFoldDB" id="A0A543FWK4"/>
<keyword evidence="2" id="KW-0732">Signal</keyword>
<evidence type="ECO:0000256" key="1">
    <source>
        <dbReference type="SAM" id="MobiDB-lite"/>
    </source>
</evidence>
<dbReference type="InterPro" id="IPR003848">
    <property type="entry name" value="DUF218"/>
</dbReference>
<dbReference type="PANTHER" id="PTHR30336:SF6">
    <property type="entry name" value="INTEGRAL MEMBRANE PROTEIN"/>
    <property type="match status" value="1"/>
</dbReference>
<protein>
    <submittedName>
        <fullName evidence="4">Vancomycin permeability regulator SanA</fullName>
    </submittedName>
</protein>
<dbReference type="Proteomes" id="UP000319818">
    <property type="component" value="Unassembled WGS sequence"/>
</dbReference>
<accession>A0A543FWK4</accession>
<proteinExistence type="predicted"/>
<dbReference type="CDD" id="cd06259">
    <property type="entry name" value="YdcF-like"/>
    <property type="match status" value="1"/>
</dbReference>
<evidence type="ECO:0000259" key="3">
    <source>
        <dbReference type="Pfam" id="PF02698"/>
    </source>
</evidence>
<evidence type="ECO:0000313" key="4">
    <source>
        <dbReference type="EMBL" id="TQM38226.1"/>
    </source>
</evidence>
<comment type="caution">
    <text evidence="4">The sequence shown here is derived from an EMBL/GenBank/DDBJ whole genome shotgun (WGS) entry which is preliminary data.</text>
</comment>
<sequence>MSRKPWVLAALLAPMLVAAPLAWFAAATDSRRTTVDRAQARPVALVLGAGLRSDGRPTLLLARRLDIAADLYHRGTVDAVLVSGADDEPAAMRAYLLSAGVPDSKIVCDAAGFRTWDSCLRARHVYGVRSAIVVTQEFHLPRAVVLCGAAGIDATGVGDRSLRARGRATVYGWLREVPAAVKALGDTLQRPAPQSVGEPMSSIADAVRAPRPQPGGSAIAGGER</sequence>
<dbReference type="InterPro" id="IPR051599">
    <property type="entry name" value="Cell_Envelope_Assoc"/>
</dbReference>
<gene>
    <name evidence="4" type="ORF">FB388_5456</name>
</gene>
<feature type="signal peptide" evidence="2">
    <location>
        <begin position="1"/>
        <end position="25"/>
    </location>
</feature>
<feature type="chain" id="PRO_5022189219" evidence="2">
    <location>
        <begin position="26"/>
        <end position="224"/>
    </location>
</feature>
<dbReference type="RefSeq" id="WP_246122443.1">
    <property type="nucleotide sequence ID" value="NZ_VFPH01000002.1"/>
</dbReference>
<dbReference type="EMBL" id="VFPH01000002">
    <property type="protein sequence ID" value="TQM38226.1"/>
    <property type="molecule type" value="Genomic_DNA"/>
</dbReference>